<keyword evidence="1" id="KW-0812">Transmembrane</keyword>
<keyword evidence="1" id="KW-1133">Transmembrane helix</keyword>
<accession>A0ABW4HY27</accession>
<evidence type="ECO:0000256" key="1">
    <source>
        <dbReference type="SAM" id="Phobius"/>
    </source>
</evidence>
<proteinExistence type="predicted"/>
<evidence type="ECO:0000313" key="3">
    <source>
        <dbReference type="Proteomes" id="UP001597115"/>
    </source>
</evidence>
<keyword evidence="3" id="KW-1185">Reference proteome</keyword>
<keyword evidence="1" id="KW-0472">Membrane</keyword>
<gene>
    <name evidence="2" type="ORF">ACFSCW_00015</name>
</gene>
<protein>
    <submittedName>
        <fullName evidence="2">Uncharacterized protein</fullName>
    </submittedName>
</protein>
<feature type="transmembrane region" description="Helical" evidence="1">
    <location>
        <begin position="24"/>
        <end position="46"/>
    </location>
</feature>
<sequence length="101" mass="11004">MAEPKPSLSDPDYARFAWGRFKRLMAWMALAALVATATGLGILWLLQGPVPLLFLIFTAGGIFFSVLLAAALMGLVFLSAGTGHDEHIQDYSEDDDDNRFA</sequence>
<organism evidence="2 3">
    <name type="scientific">Sphingomonas tabacisoli</name>
    <dbReference type="NCBI Taxonomy" id="2249466"/>
    <lineage>
        <taxon>Bacteria</taxon>
        <taxon>Pseudomonadati</taxon>
        <taxon>Pseudomonadota</taxon>
        <taxon>Alphaproteobacteria</taxon>
        <taxon>Sphingomonadales</taxon>
        <taxon>Sphingomonadaceae</taxon>
        <taxon>Sphingomonas</taxon>
    </lineage>
</organism>
<dbReference type="EMBL" id="JBHUDY010000001">
    <property type="protein sequence ID" value="MFD1610176.1"/>
    <property type="molecule type" value="Genomic_DNA"/>
</dbReference>
<comment type="caution">
    <text evidence="2">The sequence shown here is derived from an EMBL/GenBank/DDBJ whole genome shotgun (WGS) entry which is preliminary data.</text>
</comment>
<reference evidence="3" key="1">
    <citation type="journal article" date="2019" name="Int. J. Syst. Evol. Microbiol.">
        <title>The Global Catalogue of Microorganisms (GCM) 10K type strain sequencing project: providing services to taxonomists for standard genome sequencing and annotation.</title>
        <authorList>
            <consortium name="The Broad Institute Genomics Platform"/>
            <consortium name="The Broad Institute Genome Sequencing Center for Infectious Disease"/>
            <person name="Wu L."/>
            <person name="Ma J."/>
        </authorList>
    </citation>
    <scope>NUCLEOTIDE SEQUENCE [LARGE SCALE GENOMIC DNA]</scope>
    <source>
        <strain evidence="3">CGMCC 1.16275</strain>
    </source>
</reference>
<name>A0ABW4HY27_9SPHN</name>
<evidence type="ECO:0000313" key="2">
    <source>
        <dbReference type="EMBL" id="MFD1610176.1"/>
    </source>
</evidence>
<dbReference type="RefSeq" id="WP_380885613.1">
    <property type="nucleotide sequence ID" value="NZ_JBHUDY010000001.1"/>
</dbReference>
<feature type="transmembrane region" description="Helical" evidence="1">
    <location>
        <begin position="52"/>
        <end position="78"/>
    </location>
</feature>
<dbReference type="Proteomes" id="UP001597115">
    <property type="component" value="Unassembled WGS sequence"/>
</dbReference>